<name>Q4A6B5_MYCS5</name>
<accession>Q4A6B5</accession>
<dbReference type="Proteomes" id="UP000000549">
    <property type="component" value="Chromosome"/>
</dbReference>
<dbReference type="AlphaFoldDB" id="Q4A6B5"/>
<dbReference type="EMBL" id="AE017245">
    <property type="protein sequence ID" value="AAZ43706.2"/>
    <property type="molecule type" value="Genomic_DNA"/>
</dbReference>
<evidence type="ECO:0000313" key="1">
    <source>
        <dbReference type="EMBL" id="AAZ43706.2"/>
    </source>
</evidence>
<dbReference type="KEGG" id="msy:MS53_0700"/>
<keyword evidence="2" id="KW-1185">Reference proteome</keyword>
<organism evidence="1 2">
    <name type="scientific">Mycoplasmopsis synoviae (strain 53)</name>
    <name type="common">Mycoplasma synoviae</name>
    <dbReference type="NCBI Taxonomy" id="262723"/>
    <lineage>
        <taxon>Bacteria</taxon>
        <taxon>Bacillati</taxon>
        <taxon>Mycoplasmatota</taxon>
        <taxon>Mycoplasmoidales</taxon>
        <taxon>Metamycoplasmataceae</taxon>
        <taxon>Mycoplasmopsis</taxon>
    </lineage>
</organism>
<reference evidence="1 2" key="1">
    <citation type="journal article" date="2005" name="J. Bacteriol.">
        <title>Swine and poultry pathogens: the complete genome sequences of two strains of Mycoplasma hyopneumoniae and a strain of Mycoplasma synoviae.</title>
        <authorList>
            <person name="Vasconcelos A.T."/>
            <person name="Ferreira H.B."/>
            <person name="Bizarro C.V."/>
            <person name="Bonatto S.L."/>
            <person name="Carvalho M.O."/>
            <person name="Pinto P.M."/>
            <person name="Almeida D.F."/>
            <person name="Almeida L.G."/>
            <person name="Almeida R."/>
            <person name="Alves-Filho L."/>
            <person name="Assuncao E.N."/>
            <person name="Azevedo V.A."/>
            <person name="Bogo M.R."/>
            <person name="Brigido M.M."/>
            <person name="Brocchi M."/>
            <person name="Burity H.A."/>
            <person name="Camargo A.A."/>
            <person name="Camargo S.S."/>
            <person name="Carepo M.S."/>
            <person name="Carraro D.M."/>
            <person name="de Mattos Cascardo J.C."/>
            <person name="Castro L.A."/>
            <person name="Cavalcanti G."/>
            <person name="Chemale G."/>
            <person name="Collevatti R.G."/>
            <person name="Cunha C.W."/>
            <person name="Dallagiovanna B."/>
            <person name="Dambros B.P."/>
            <person name="Dellagostin O.A."/>
            <person name="Falcao C."/>
            <person name="Fantinatti-Garboggini F."/>
            <person name="Felipe M.S."/>
            <person name="Fiorentin L."/>
            <person name="Franco G.R."/>
            <person name="Freitas N.S."/>
            <person name="Frias D."/>
            <person name="Grangeiro T.B."/>
            <person name="Grisard E.C."/>
            <person name="Guimaraes C.T."/>
            <person name="Hungria M."/>
            <person name="Jardim S.N."/>
            <person name="Krieger M.A."/>
            <person name="Laurino J.P."/>
            <person name="Lima L.F."/>
            <person name="Lopes M.I."/>
            <person name="Loreto E.L."/>
            <person name="Madeira H.M."/>
            <person name="Manfio G.P."/>
            <person name="Maranhao A.Q."/>
            <person name="Martinkovics C.T."/>
            <person name="Medeiros S.R."/>
            <person name="Moreira M.A."/>
            <person name="Neiva M."/>
            <person name="Ramalho-Neto C.E."/>
            <person name="Nicolas M.F."/>
            <person name="Oliveira S.C."/>
            <person name="Paixao R.F."/>
            <person name="Pedrosa F.O."/>
            <person name="Pena S.D."/>
            <person name="Pereira M."/>
            <person name="Pereira-Ferrari L."/>
            <person name="Piffer I."/>
            <person name="Pinto L.S."/>
            <person name="Potrich D.P."/>
            <person name="Salim A.C."/>
            <person name="Santos F.R."/>
            <person name="Schmitt R."/>
            <person name="Schneider M.P."/>
            <person name="Schrank A."/>
            <person name="Schrank I.S."/>
            <person name="Schuck A.F."/>
            <person name="Seuanez H.N."/>
            <person name="Silva D.W."/>
            <person name="Silva R."/>
            <person name="Silva S.C."/>
            <person name="Soares C.M."/>
            <person name="Souza K.R."/>
            <person name="Souza R.C."/>
            <person name="Staats C.C."/>
            <person name="Steffens M.B."/>
            <person name="Teixeira S.M."/>
            <person name="Urmenyi T.P."/>
            <person name="Vainstein M.H."/>
            <person name="Zuccherato L.W."/>
            <person name="Simpson A.J."/>
            <person name="Zaha A."/>
        </authorList>
    </citation>
    <scope>NUCLEOTIDE SEQUENCE [LARGE SCALE GENOMIC DNA]</scope>
    <source>
        <strain evidence="1 2">53</strain>
    </source>
</reference>
<gene>
    <name evidence="1" type="ordered locus">MS53_0700</name>
</gene>
<dbReference type="STRING" id="262723.MS53_0700"/>
<sequence>MFLILILTSFLNINHNVWDYSCVLVLNHMSLYMLYIFDQNQQFSLFQLINQSLSHNLLLFFDKKELIVMESCLIK</sequence>
<proteinExistence type="predicted"/>
<protein>
    <submittedName>
        <fullName evidence="1">Uncharacterized protein</fullName>
    </submittedName>
</protein>
<evidence type="ECO:0000313" key="2">
    <source>
        <dbReference type="Proteomes" id="UP000000549"/>
    </source>
</evidence>
<dbReference type="HOGENOM" id="CLU_2667207_0_0_14"/>